<feature type="compositionally biased region" description="Polar residues" evidence="1">
    <location>
        <begin position="35"/>
        <end position="49"/>
    </location>
</feature>
<reference evidence="2" key="1">
    <citation type="submission" date="2022-02" db="EMBL/GenBank/DDBJ databases">
        <authorList>
            <person name="Henning P.M."/>
            <person name="McCubbin A.G."/>
            <person name="Shore J.S."/>
        </authorList>
    </citation>
    <scope>NUCLEOTIDE SEQUENCE</scope>
    <source>
        <strain evidence="2">F60SS</strain>
        <tissue evidence="2">Leaves</tissue>
    </source>
</reference>
<feature type="compositionally biased region" description="Polar residues" evidence="1">
    <location>
        <begin position="58"/>
        <end position="99"/>
    </location>
</feature>
<gene>
    <name evidence="2" type="ORF">Tsubulata_046932</name>
</gene>
<sequence>MATYLQNKSSFDVSVDSTSSDSLSFAGLLSIQDLQSNIPPSNTTNQTKKQGPDLELNGTKQTSAAQSMNKNPTADMSISSGQLQLQAFLYSSQQTNMTNKPVPEDETCSNNKRLTDDNTDGTKISQRTTHKERNQAKTRNAGSDSSFGQKIFHTFFSPCRECHAQEPAVRDAHRARKISQVSS</sequence>
<evidence type="ECO:0000313" key="2">
    <source>
        <dbReference type="EMBL" id="KAJ4837556.1"/>
    </source>
</evidence>
<feature type="region of interest" description="Disordered" evidence="1">
    <location>
        <begin position="1"/>
        <end position="20"/>
    </location>
</feature>
<evidence type="ECO:0000256" key="1">
    <source>
        <dbReference type="SAM" id="MobiDB-lite"/>
    </source>
</evidence>
<feature type="compositionally biased region" description="Polar residues" evidence="1">
    <location>
        <begin position="137"/>
        <end position="147"/>
    </location>
</feature>
<comment type="caution">
    <text evidence="2">The sequence shown here is derived from an EMBL/GenBank/DDBJ whole genome shotgun (WGS) entry which is preliminary data.</text>
</comment>
<reference evidence="2" key="2">
    <citation type="journal article" date="2023" name="Plants (Basel)">
        <title>Annotation of the Turnera subulata (Passifloraceae) Draft Genome Reveals the S-Locus Evolved after the Divergence of Turneroideae from Passifloroideae in a Stepwise Manner.</title>
        <authorList>
            <person name="Henning P.M."/>
            <person name="Roalson E.H."/>
            <person name="Mir W."/>
            <person name="McCubbin A.G."/>
            <person name="Shore J.S."/>
        </authorList>
    </citation>
    <scope>NUCLEOTIDE SEQUENCE</scope>
    <source>
        <strain evidence="2">F60SS</strain>
    </source>
</reference>
<feature type="compositionally biased region" description="Low complexity" evidence="1">
    <location>
        <begin position="9"/>
        <end position="20"/>
    </location>
</feature>
<organism evidence="2 3">
    <name type="scientific">Turnera subulata</name>
    <dbReference type="NCBI Taxonomy" id="218843"/>
    <lineage>
        <taxon>Eukaryota</taxon>
        <taxon>Viridiplantae</taxon>
        <taxon>Streptophyta</taxon>
        <taxon>Embryophyta</taxon>
        <taxon>Tracheophyta</taxon>
        <taxon>Spermatophyta</taxon>
        <taxon>Magnoliopsida</taxon>
        <taxon>eudicotyledons</taxon>
        <taxon>Gunneridae</taxon>
        <taxon>Pentapetalae</taxon>
        <taxon>rosids</taxon>
        <taxon>fabids</taxon>
        <taxon>Malpighiales</taxon>
        <taxon>Passifloraceae</taxon>
        <taxon>Turnera</taxon>
    </lineage>
</organism>
<dbReference type="EMBL" id="JAKUCV010003806">
    <property type="protein sequence ID" value="KAJ4837556.1"/>
    <property type="molecule type" value="Genomic_DNA"/>
</dbReference>
<evidence type="ECO:0000313" key="3">
    <source>
        <dbReference type="Proteomes" id="UP001141552"/>
    </source>
</evidence>
<dbReference type="Proteomes" id="UP001141552">
    <property type="component" value="Unassembled WGS sequence"/>
</dbReference>
<proteinExistence type="predicted"/>
<dbReference type="OrthoDB" id="1935339at2759"/>
<dbReference type="AlphaFoldDB" id="A0A9Q0JCF8"/>
<keyword evidence="3" id="KW-1185">Reference proteome</keyword>
<accession>A0A9Q0JCF8</accession>
<feature type="region of interest" description="Disordered" evidence="1">
    <location>
        <begin position="35"/>
        <end position="147"/>
    </location>
</feature>
<name>A0A9Q0JCF8_9ROSI</name>
<protein>
    <submittedName>
        <fullName evidence="2">Uncharacterized protein</fullName>
    </submittedName>
</protein>